<name>A0A2N7UER8_9GAMM</name>
<dbReference type="InterPro" id="IPR027396">
    <property type="entry name" value="DsrEFH-like"/>
</dbReference>
<evidence type="ECO:0000313" key="1">
    <source>
        <dbReference type="EMBL" id="PMR78885.1"/>
    </source>
</evidence>
<dbReference type="GO" id="GO:1990228">
    <property type="term" value="C:sulfurtransferase complex"/>
    <property type="evidence" value="ECO:0007669"/>
    <property type="project" value="TreeGrafter"/>
</dbReference>
<comment type="caution">
    <text evidence="1">The sequence shown here is derived from an EMBL/GenBank/DDBJ whole genome shotgun (WGS) entry which is preliminary data.</text>
</comment>
<organism evidence="1 2">
    <name type="scientific">Halomonas urumqiensis</name>
    <dbReference type="NCBI Taxonomy" id="1684789"/>
    <lineage>
        <taxon>Bacteria</taxon>
        <taxon>Pseudomonadati</taxon>
        <taxon>Pseudomonadota</taxon>
        <taxon>Gammaproteobacteria</taxon>
        <taxon>Oceanospirillales</taxon>
        <taxon>Halomonadaceae</taxon>
        <taxon>Halomonas</taxon>
    </lineage>
</organism>
<dbReference type="SUPFAM" id="SSF75169">
    <property type="entry name" value="DsrEFH-like"/>
    <property type="match status" value="1"/>
</dbReference>
<evidence type="ECO:0000313" key="2">
    <source>
        <dbReference type="Proteomes" id="UP000235547"/>
    </source>
</evidence>
<dbReference type="PANTHER" id="PTHR37526:SF1">
    <property type="entry name" value="PROTEIN TUSB"/>
    <property type="match status" value="1"/>
</dbReference>
<dbReference type="GO" id="GO:0002143">
    <property type="term" value="P:tRNA wobble position uridine thiolation"/>
    <property type="evidence" value="ECO:0007669"/>
    <property type="project" value="InterPro"/>
</dbReference>
<sequence>MLLHILNRSPLSSLVYRQAIATMGTEDRLLLIEDGVQGALPTLVRHFEALEGRLFALREDLVARGLAGKCDASVQVVDVDGFVELTEEAERTVSWY</sequence>
<gene>
    <name evidence="1" type="primary">dsrH</name>
    <name evidence="1" type="ORF">C1H70_14070</name>
</gene>
<dbReference type="EMBL" id="PNRG01000032">
    <property type="protein sequence ID" value="PMR78885.1"/>
    <property type="molecule type" value="Genomic_DNA"/>
</dbReference>
<keyword evidence="1" id="KW-0808">Transferase</keyword>
<dbReference type="OrthoDB" id="9795117at2"/>
<dbReference type="NCBIfam" id="TIGR03011">
    <property type="entry name" value="sulf_tusB_dsrH"/>
    <property type="match status" value="1"/>
</dbReference>
<dbReference type="InterPro" id="IPR007215">
    <property type="entry name" value="Sulphur_relay_TusB/DsrH"/>
</dbReference>
<keyword evidence="2" id="KW-1185">Reference proteome</keyword>
<dbReference type="Pfam" id="PF04077">
    <property type="entry name" value="DsrH"/>
    <property type="match status" value="1"/>
</dbReference>
<dbReference type="PANTHER" id="PTHR37526">
    <property type="entry name" value="PROTEIN TUSB"/>
    <property type="match status" value="1"/>
</dbReference>
<reference evidence="1 2" key="1">
    <citation type="submission" date="2018-01" db="EMBL/GenBank/DDBJ databases">
        <title>Halomonas endophytica sp. nov., isolated from storage liquid in the stems of Populus euphratica.</title>
        <authorList>
            <person name="Chen C."/>
        </authorList>
    </citation>
    <scope>NUCLEOTIDE SEQUENCE [LARGE SCALE GENOMIC DNA]</scope>
    <source>
        <strain evidence="1 2">BZ-SZ-XJ27</strain>
    </source>
</reference>
<dbReference type="AlphaFoldDB" id="A0A2N7UER8"/>
<dbReference type="Proteomes" id="UP000235547">
    <property type="component" value="Unassembled WGS sequence"/>
</dbReference>
<dbReference type="RefSeq" id="WP_102588980.1">
    <property type="nucleotide sequence ID" value="NZ_BNAE01000001.1"/>
</dbReference>
<dbReference type="GO" id="GO:0016740">
    <property type="term" value="F:transferase activity"/>
    <property type="evidence" value="ECO:0007669"/>
    <property type="project" value="UniProtKB-KW"/>
</dbReference>
<dbReference type="Gene3D" id="3.40.1260.10">
    <property type="entry name" value="DsrEFH-like"/>
    <property type="match status" value="1"/>
</dbReference>
<proteinExistence type="predicted"/>
<accession>A0A2N7UER8</accession>
<protein>
    <submittedName>
        <fullName evidence="1">Sulfurtransferase complex subunit TusB</fullName>
    </submittedName>
</protein>